<feature type="region of interest" description="Disordered" evidence="2">
    <location>
        <begin position="104"/>
        <end position="145"/>
    </location>
</feature>
<feature type="compositionally biased region" description="Basic and acidic residues" evidence="2">
    <location>
        <begin position="127"/>
        <end position="145"/>
    </location>
</feature>
<sequence length="145" mass="16452">EFTDLAELSVMFGKLKVAVDNLQTKVSQEKDITSYIEQVPTTTYQCKYCTKKFSKIDEAAILSHVNAKHNNTVETTGKEKRLAYYCKSCNKVFLREFDLNNHISGKHSSKAKKRKAKKAKKAKKAQKAKESKESKESAENKGIEN</sequence>
<proteinExistence type="predicted"/>
<evidence type="ECO:0000259" key="3">
    <source>
        <dbReference type="PROSITE" id="PS50157"/>
    </source>
</evidence>
<dbReference type="Proteomes" id="UP000789706">
    <property type="component" value="Unassembled WGS sequence"/>
</dbReference>
<dbReference type="Pfam" id="PF12874">
    <property type="entry name" value="zf-met"/>
    <property type="match status" value="1"/>
</dbReference>
<keyword evidence="1" id="KW-0863">Zinc-finger</keyword>
<dbReference type="GO" id="GO:0008270">
    <property type="term" value="F:zinc ion binding"/>
    <property type="evidence" value="ECO:0007669"/>
    <property type="project" value="UniProtKB-KW"/>
</dbReference>
<evidence type="ECO:0000313" key="5">
    <source>
        <dbReference type="Proteomes" id="UP000789706"/>
    </source>
</evidence>
<name>A0A9N9BM35_9GLOM</name>
<evidence type="ECO:0000313" key="4">
    <source>
        <dbReference type="EMBL" id="CAG8573662.1"/>
    </source>
</evidence>
<keyword evidence="1" id="KW-0862">Zinc</keyword>
<dbReference type="InterPro" id="IPR036236">
    <property type="entry name" value="Znf_C2H2_sf"/>
</dbReference>
<reference evidence="4" key="1">
    <citation type="submission" date="2021-06" db="EMBL/GenBank/DDBJ databases">
        <authorList>
            <person name="Kallberg Y."/>
            <person name="Tangrot J."/>
            <person name="Rosling A."/>
        </authorList>
    </citation>
    <scope>NUCLEOTIDE SEQUENCE</scope>
    <source>
        <strain evidence="4">AZ414A</strain>
    </source>
</reference>
<evidence type="ECO:0000256" key="2">
    <source>
        <dbReference type="SAM" id="MobiDB-lite"/>
    </source>
</evidence>
<gene>
    <name evidence="4" type="ORF">DEBURN_LOCUS8213</name>
</gene>
<accession>A0A9N9BM35</accession>
<dbReference type="PROSITE" id="PS50157">
    <property type="entry name" value="ZINC_FINGER_C2H2_2"/>
    <property type="match status" value="1"/>
</dbReference>
<keyword evidence="5" id="KW-1185">Reference proteome</keyword>
<feature type="domain" description="C2H2-type" evidence="3">
    <location>
        <begin position="84"/>
        <end position="112"/>
    </location>
</feature>
<evidence type="ECO:0000256" key="1">
    <source>
        <dbReference type="PROSITE-ProRule" id="PRU00042"/>
    </source>
</evidence>
<dbReference type="EMBL" id="CAJVPK010001147">
    <property type="protein sequence ID" value="CAG8573662.1"/>
    <property type="molecule type" value="Genomic_DNA"/>
</dbReference>
<protein>
    <submittedName>
        <fullName evidence="4">9639_t:CDS:1</fullName>
    </submittedName>
</protein>
<dbReference type="PROSITE" id="PS00028">
    <property type="entry name" value="ZINC_FINGER_C2H2_1"/>
    <property type="match status" value="1"/>
</dbReference>
<dbReference type="OrthoDB" id="10442244at2759"/>
<dbReference type="SMART" id="SM00355">
    <property type="entry name" value="ZnF_C2H2"/>
    <property type="match status" value="2"/>
</dbReference>
<dbReference type="InterPro" id="IPR013087">
    <property type="entry name" value="Znf_C2H2_type"/>
</dbReference>
<dbReference type="SUPFAM" id="SSF57667">
    <property type="entry name" value="beta-beta-alpha zinc fingers"/>
    <property type="match status" value="1"/>
</dbReference>
<dbReference type="Gene3D" id="3.30.160.60">
    <property type="entry name" value="Classic Zinc Finger"/>
    <property type="match status" value="1"/>
</dbReference>
<feature type="non-terminal residue" evidence="4">
    <location>
        <position position="1"/>
    </location>
</feature>
<keyword evidence="1" id="KW-0479">Metal-binding</keyword>
<comment type="caution">
    <text evidence="4">The sequence shown here is derived from an EMBL/GenBank/DDBJ whole genome shotgun (WGS) entry which is preliminary data.</text>
</comment>
<dbReference type="AlphaFoldDB" id="A0A9N9BM35"/>
<organism evidence="4 5">
    <name type="scientific">Diversispora eburnea</name>
    <dbReference type="NCBI Taxonomy" id="1213867"/>
    <lineage>
        <taxon>Eukaryota</taxon>
        <taxon>Fungi</taxon>
        <taxon>Fungi incertae sedis</taxon>
        <taxon>Mucoromycota</taxon>
        <taxon>Glomeromycotina</taxon>
        <taxon>Glomeromycetes</taxon>
        <taxon>Diversisporales</taxon>
        <taxon>Diversisporaceae</taxon>
        <taxon>Diversispora</taxon>
    </lineage>
</organism>
<feature type="compositionally biased region" description="Basic residues" evidence="2">
    <location>
        <begin position="104"/>
        <end position="126"/>
    </location>
</feature>